<gene>
    <name evidence="2" type="ORF">TPA0910_24830</name>
</gene>
<sequence>MPGAGCWGPVRVCHAAHGAGTQVASRRFGRGCPYGGRGALRTAPGGPADPEDDRRWSGIAPGAPLLVRPGTVRAAEPVTVPSALPHERRPRGEVRAQPPGFGSGPVRPAGVVRLDQGARRRVRATGQTFDGRICPRIDGTTGRAGE</sequence>
<comment type="caution">
    <text evidence="2">The sequence shown here is derived from an EMBL/GenBank/DDBJ whole genome shotgun (WGS) entry which is preliminary data.</text>
</comment>
<evidence type="ECO:0000313" key="2">
    <source>
        <dbReference type="EMBL" id="GHJ28050.1"/>
    </source>
</evidence>
<dbReference type="Proteomes" id="UP001054854">
    <property type="component" value="Unassembled WGS sequence"/>
</dbReference>
<feature type="region of interest" description="Disordered" evidence="1">
    <location>
        <begin position="78"/>
        <end position="109"/>
    </location>
</feature>
<name>A0ABQ3TXH9_STRHY</name>
<keyword evidence="3" id="KW-1185">Reference proteome</keyword>
<evidence type="ECO:0000256" key="1">
    <source>
        <dbReference type="SAM" id="MobiDB-lite"/>
    </source>
</evidence>
<proteinExistence type="predicted"/>
<accession>A0ABQ3TXH9</accession>
<dbReference type="EMBL" id="BNEK01000003">
    <property type="protein sequence ID" value="GHJ28050.1"/>
    <property type="molecule type" value="Genomic_DNA"/>
</dbReference>
<protein>
    <submittedName>
        <fullName evidence="2">Uncharacterized protein</fullName>
    </submittedName>
</protein>
<organism evidence="2 3">
    <name type="scientific">Streptomyces hygroscopicus</name>
    <dbReference type="NCBI Taxonomy" id="1912"/>
    <lineage>
        <taxon>Bacteria</taxon>
        <taxon>Bacillati</taxon>
        <taxon>Actinomycetota</taxon>
        <taxon>Actinomycetes</taxon>
        <taxon>Kitasatosporales</taxon>
        <taxon>Streptomycetaceae</taxon>
        <taxon>Streptomyces</taxon>
        <taxon>Streptomyces violaceusniger group</taxon>
    </lineage>
</organism>
<reference evidence="2" key="1">
    <citation type="submission" date="2024-05" db="EMBL/GenBank/DDBJ databases">
        <title>Whole genome shotgun sequence of Streptomyces hygroscopicus NBRC 113678.</title>
        <authorList>
            <person name="Komaki H."/>
            <person name="Tamura T."/>
        </authorList>
    </citation>
    <scope>NUCLEOTIDE SEQUENCE</scope>
    <source>
        <strain evidence="2">N11-34</strain>
    </source>
</reference>
<feature type="compositionally biased region" description="Basic and acidic residues" evidence="1">
    <location>
        <begin position="85"/>
        <end position="94"/>
    </location>
</feature>
<evidence type="ECO:0000313" key="3">
    <source>
        <dbReference type="Proteomes" id="UP001054854"/>
    </source>
</evidence>